<dbReference type="RefSeq" id="WP_083346181.1">
    <property type="nucleotide sequence ID" value="NZ_LT629690.1"/>
</dbReference>
<dbReference type="InterPro" id="IPR036908">
    <property type="entry name" value="RlpA-like_sf"/>
</dbReference>
<dbReference type="InterPro" id="IPR036680">
    <property type="entry name" value="SPOR-like_sf"/>
</dbReference>
<keyword evidence="1" id="KW-0732">Signal</keyword>
<keyword evidence="9" id="KW-1185">Reference proteome</keyword>
<dbReference type="GO" id="GO:0000270">
    <property type="term" value="P:peptidoglycan metabolic process"/>
    <property type="evidence" value="ECO:0007669"/>
    <property type="project" value="UniProtKB-UniRule"/>
</dbReference>
<dbReference type="HAMAP" id="MF_02071">
    <property type="entry name" value="RlpA"/>
    <property type="match status" value="1"/>
</dbReference>
<dbReference type="PROSITE" id="PS51724">
    <property type="entry name" value="SPOR"/>
    <property type="match status" value="1"/>
</dbReference>
<dbReference type="SUPFAM" id="SSF50685">
    <property type="entry name" value="Barwin-like endoglucanases"/>
    <property type="match status" value="1"/>
</dbReference>
<dbReference type="Proteomes" id="UP000182427">
    <property type="component" value="Chromosome I"/>
</dbReference>
<organism evidence="8 9">
    <name type="scientific">Terriglobus roseus</name>
    <dbReference type="NCBI Taxonomy" id="392734"/>
    <lineage>
        <taxon>Bacteria</taxon>
        <taxon>Pseudomonadati</taxon>
        <taxon>Acidobacteriota</taxon>
        <taxon>Terriglobia</taxon>
        <taxon>Terriglobales</taxon>
        <taxon>Acidobacteriaceae</taxon>
        <taxon>Terriglobus</taxon>
    </lineage>
</organism>
<evidence type="ECO:0000256" key="6">
    <source>
        <dbReference type="SAM" id="MobiDB-lite"/>
    </source>
</evidence>
<dbReference type="InterPro" id="IPR007730">
    <property type="entry name" value="SPOR-like_dom"/>
</dbReference>
<protein>
    <recommendedName>
        <fullName evidence="4">Probable endolytic peptidoglycan transglycosylase RlpA</fullName>
        <ecNumber evidence="4">4.2.2.-</ecNumber>
    </recommendedName>
</protein>
<accession>A0A1G7P3B3</accession>
<feature type="domain" description="SPOR" evidence="7">
    <location>
        <begin position="179"/>
        <end position="258"/>
    </location>
</feature>
<dbReference type="EC" id="4.2.2.-" evidence="4"/>
<dbReference type="AlphaFoldDB" id="A0A1G7P3B3"/>
<dbReference type="NCBIfam" id="TIGR00413">
    <property type="entry name" value="rlpA"/>
    <property type="match status" value="1"/>
</dbReference>
<feature type="region of interest" description="Disordered" evidence="6">
    <location>
        <begin position="32"/>
        <end position="74"/>
    </location>
</feature>
<keyword evidence="3 4" id="KW-0961">Cell wall biogenesis/degradation</keyword>
<dbReference type="InterPro" id="IPR012997">
    <property type="entry name" value="RplA"/>
</dbReference>
<keyword evidence="2 4" id="KW-0456">Lyase</keyword>
<comment type="similarity">
    <text evidence="4 5">Belongs to the RlpA family.</text>
</comment>
<dbReference type="InterPro" id="IPR034718">
    <property type="entry name" value="RlpA"/>
</dbReference>
<name>A0A1G7P3B3_9BACT</name>
<dbReference type="CDD" id="cd22268">
    <property type="entry name" value="DPBB_RlpA-like"/>
    <property type="match status" value="1"/>
</dbReference>
<sequence>MTASVNPSKWQRAGLVFASLLLVLLTTGCHHKTKVSRNYPPPPPSHNYPPSTASSRPLPSYATPPPNWNDNALAPRDSSVEVGLASWYGPPYHNRQAANGQPYDQNAMTAAHRTLPMGTTVRVTNTATNQSVVVIITDRGPFVHGRVLDLSLAAAKATGVYRAGVTQVRIEVLQQRAGVSPTGKWCVQIGAFQDARNALRLQNDLQRRYSTAKVLEFQGPTGHWVRINPVGYDKRQAVAIADTLRTAEPDALPYLVRLD</sequence>
<dbReference type="SUPFAM" id="SSF110997">
    <property type="entry name" value="Sporulation related repeat"/>
    <property type="match status" value="1"/>
</dbReference>
<comment type="function">
    <text evidence="4">Lytic transglycosylase with a strong preference for naked glycan strands that lack stem peptides.</text>
</comment>
<evidence type="ECO:0000256" key="3">
    <source>
        <dbReference type="ARBA" id="ARBA00023316"/>
    </source>
</evidence>
<dbReference type="OrthoDB" id="9779128at2"/>
<dbReference type="PANTHER" id="PTHR34183">
    <property type="entry name" value="ENDOLYTIC PEPTIDOGLYCAN TRANSGLYCOSYLASE RLPA"/>
    <property type="match status" value="1"/>
</dbReference>
<dbReference type="Gene3D" id="2.40.40.10">
    <property type="entry name" value="RlpA-like domain"/>
    <property type="match status" value="1"/>
</dbReference>
<evidence type="ECO:0000313" key="8">
    <source>
        <dbReference type="EMBL" id="SDF80724.1"/>
    </source>
</evidence>
<evidence type="ECO:0000259" key="7">
    <source>
        <dbReference type="PROSITE" id="PS51724"/>
    </source>
</evidence>
<dbReference type="GO" id="GO:0008932">
    <property type="term" value="F:lytic endotransglycosylase activity"/>
    <property type="evidence" value="ECO:0007669"/>
    <property type="project" value="UniProtKB-UniRule"/>
</dbReference>
<evidence type="ECO:0000256" key="5">
    <source>
        <dbReference type="RuleBase" id="RU003495"/>
    </source>
</evidence>
<keyword evidence="8" id="KW-0449">Lipoprotein</keyword>
<proteinExistence type="inferred from homology"/>
<gene>
    <name evidence="4" type="primary">rlpA</name>
    <name evidence="8" type="ORF">SAMN05444167_3371</name>
</gene>
<dbReference type="GO" id="GO:0071555">
    <property type="term" value="P:cell wall organization"/>
    <property type="evidence" value="ECO:0007669"/>
    <property type="project" value="UniProtKB-KW"/>
</dbReference>
<reference evidence="8 9" key="1">
    <citation type="submission" date="2016-10" db="EMBL/GenBank/DDBJ databases">
        <authorList>
            <person name="de Groot N.N."/>
        </authorList>
    </citation>
    <scope>NUCLEOTIDE SEQUENCE [LARGE SCALE GENOMIC DNA]</scope>
    <source>
        <strain evidence="8 9">GAS232</strain>
    </source>
</reference>
<dbReference type="InterPro" id="IPR009009">
    <property type="entry name" value="RlpA-like_DPBB"/>
</dbReference>
<evidence type="ECO:0000256" key="1">
    <source>
        <dbReference type="ARBA" id="ARBA00022729"/>
    </source>
</evidence>
<dbReference type="Pfam" id="PF05036">
    <property type="entry name" value="SPOR"/>
    <property type="match status" value="1"/>
</dbReference>
<dbReference type="PANTHER" id="PTHR34183:SF8">
    <property type="entry name" value="ENDOLYTIC PEPTIDOGLYCAN TRANSGLYCOSYLASE RLPA-RELATED"/>
    <property type="match status" value="1"/>
</dbReference>
<dbReference type="Pfam" id="PF03330">
    <property type="entry name" value="DPBB_1"/>
    <property type="match status" value="1"/>
</dbReference>
<evidence type="ECO:0000313" key="9">
    <source>
        <dbReference type="Proteomes" id="UP000182427"/>
    </source>
</evidence>
<evidence type="ECO:0000256" key="4">
    <source>
        <dbReference type="HAMAP-Rule" id="MF_02071"/>
    </source>
</evidence>
<dbReference type="EMBL" id="LT629690">
    <property type="protein sequence ID" value="SDF80724.1"/>
    <property type="molecule type" value="Genomic_DNA"/>
</dbReference>
<dbReference type="Gene3D" id="3.30.70.1070">
    <property type="entry name" value="Sporulation related repeat"/>
    <property type="match status" value="1"/>
</dbReference>
<evidence type="ECO:0000256" key="2">
    <source>
        <dbReference type="ARBA" id="ARBA00023239"/>
    </source>
</evidence>
<dbReference type="GO" id="GO:0042834">
    <property type="term" value="F:peptidoglycan binding"/>
    <property type="evidence" value="ECO:0007669"/>
    <property type="project" value="InterPro"/>
</dbReference>